<dbReference type="AlphaFoldDB" id="A0A8J3I241"/>
<evidence type="ECO:0000313" key="1">
    <source>
        <dbReference type="EMBL" id="GHO47924.1"/>
    </source>
</evidence>
<dbReference type="Proteomes" id="UP000612362">
    <property type="component" value="Unassembled WGS sequence"/>
</dbReference>
<organism evidence="1 2">
    <name type="scientific">Ktedonospora formicarum</name>
    <dbReference type="NCBI Taxonomy" id="2778364"/>
    <lineage>
        <taxon>Bacteria</taxon>
        <taxon>Bacillati</taxon>
        <taxon>Chloroflexota</taxon>
        <taxon>Ktedonobacteria</taxon>
        <taxon>Ktedonobacterales</taxon>
        <taxon>Ktedonobacteraceae</taxon>
        <taxon>Ktedonospora</taxon>
    </lineage>
</organism>
<accession>A0A8J3I241</accession>
<gene>
    <name evidence="1" type="ORF">KSX_60870</name>
</gene>
<evidence type="ECO:0000313" key="2">
    <source>
        <dbReference type="Proteomes" id="UP000612362"/>
    </source>
</evidence>
<evidence type="ECO:0008006" key="3">
    <source>
        <dbReference type="Google" id="ProtNLM"/>
    </source>
</evidence>
<proteinExistence type="predicted"/>
<dbReference type="RefSeq" id="WP_220197149.1">
    <property type="nucleotide sequence ID" value="NZ_BNJF01000003.1"/>
</dbReference>
<dbReference type="EMBL" id="BNJF01000003">
    <property type="protein sequence ID" value="GHO47924.1"/>
    <property type="molecule type" value="Genomic_DNA"/>
</dbReference>
<protein>
    <recommendedName>
        <fullName evidence="3">DUF1579 domain-containing protein</fullName>
    </recommendedName>
</protein>
<name>A0A8J3I241_9CHLR</name>
<comment type="caution">
    <text evidence="1">The sequence shown here is derived from an EMBL/GenBank/DDBJ whole genome shotgun (WGS) entry which is preliminary data.</text>
</comment>
<reference evidence="1" key="1">
    <citation type="submission" date="2020-10" db="EMBL/GenBank/DDBJ databases">
        <title>Taxonomic study of unclassified bacteria belonging to the class Ktedonobacteria.</title>
        <authorList>
            <person name="Yabe S."/>
            <person name="Wang C.M."/>
            <person name="Zheng Y."/>
            <person name="Sakai Y."/>
            <person name="Cavaletti L."/>
            <person name="Monciardini P."/>
            <person name="Donadio S."/>
        </authorList>
    </citation>
    <scope>NUCLEOTIDE SEQUENCE</scope>
    <source>
        <strain evidence="1">SOSP1-1</strain>
    </source>
</reference>
<sequence length="158" mass="18213">MTEKDGRADFDFFVGTWKVHNRRLKERLKGSTTWEEFGGTTVMRKILGGLGNIEEFTLERETGPVYGMTLRFFKPESGQWHIYLANSASGLDTQPAIGEFKDGRGEFYSQEYFEGRSIFCRVIWSETTTSACQWEQAFSTDGGKTWETNWITTFERIA</sequence>
<keyword evidence="2" id="KW-1185">Reference proteome</keyword>